<feature type="transmembrane region" description="Helical" evidence="1">
    <location>
        <begin position="434"/>
        <end position="466"/>
    </location>
</feature>
<dbReference type="EMBL" id="JADPIE010000003">
    <property type="protein sequence ID" value="MBF8436623.1"/>
    <property type="molecule type" value="Genomic_DNA"/>
</dbReference>
<keyword evidence="1" id="KW-1133">Transmembrane helix</keyword>
<dbReference type="RefSeq" id="WP_270453531.1">
    <property type="nucleotide sequence ID" value="NZ_JADPIE010000003.1"/>
</dbReference>
<feature type="transmembrane region" description="Helical" evidence="1">
    <location>
        <begin position="478"/>
        <end position="497"/>
    </location>
</feature>
<evidence type="ECO:0000313" key="3">
    <source>
        <dbReference type="Proteomes" id="UP000621436"/>
    </source>
</evidence>
<name>A0A931APK1_9FIRM</name>
<evidence type="ECO:0000313" key="2">
    <source>
        <dbReference type="EMBL" id="MBF8436623.1"/>
    </source>
</evidence>
<accession>A0A931APK1</accession>
<gene>
    <name evidence="2" type="ORF">I0Q91_06025</name>
</gene>
<feature type="transmembrane region" description="Helical" evidence="1">
    <location>
        <begin position="509"/>
        <end position="528"/>
    </location>
</feature>
<feature type="transmembrane region" description="Helical" evidence="1">
    <location>
        <begin position="7"/>
        <end position="28"/>
    </location>
</feature>
<reference evidence="2" key="1">
    <citation type="submission" date="2020-11" db="EMBL/GenBank/DDBJ databases">
        <title>Halonatronomonas betainensis gen. nov., sp. nov. a novel haloalkaliphilic representative of the family Halanaerobiacae capable of betaine degradation.</title>
        <authorList>
            <person name="Boltyanskaya Y."/>
            <person name="Kevbrin V."/>
            <person name="Detkova E."/>
            <person name="Grouzdev D.S."/>
            <person name="Koziaeva V."/>
            <person name="Zhilina T."/>
        </authorList>
    </citation>
    <scope>NUCLEOTIDE SEQUENCE</scope>
    <source>
        <strain evidence="2">Z-7014</strain>
    </source>
</reference>
<keyword evidence="1" id="KW-0812">Transmembrane</keyword>
<evidence type="ECO:0000256" key="1">
    <source>
        <dbReference type="SAM" id="Phobius"/>
    </source>
</evidence>
<proteinExistence type="predicted"/>
<organism evidence="2 3">
    <name type="scientific">Halonatronomonas betaini</name>
    <dbReference type="NCBI Taxonomy" id="2778430"/>
    <lineage>
        <taxon>Bacteria</taxon>
        <taxon>Bacillati</taxon>
        <taxon>Bacillota</taxon>
        <taxon>Clostridia</taxon>
        <taxon>Halanaerobiales</taxon>
        <taxon>Halarsenatibacteraceae</taxon>
        <taxon>Halonatronomonas</taxon>
    </lineage>
</organism>
<dbReference type="Proteomes" id="UP000621436">
    <property type="component" value="Unassembled WGS sequence"/>
</dbReference>
<dbReference type="AlphaFoldDB" id="A0A931APK1"/>
<sequence>MKKRYKYVILFFLISLILIGGFSVYHYWYNLNNPNEVPLLATQDWSYPTKLIENLYSREYEIIINDENIEVIWIDRGSNSDNIKLSKFNRSGDLIEEETIFEEATLRNINYYHLDEHNFIFYLSGSGRNMKLNKLTFNEAFELISEETLIDELYNAGGLSIDYNNSDILLSWHHRIDDISSSYQIGAMKYNLDDGVINLNSELIIGEYDSRHPISVLNNNDSYIISNDMDERGYYAGSSLNNNRYLITFNTIDDTTFSVDNSIEIERTQIRDRRDSPKYVIDDEDIYIYWNYFDSGDRARTIYLSNINLVDYSIEELKYVTGFNNSEPGIIRRGDKYYFSYIQETEPEKGIKVIESDDPINQRMDGETLFPVHKYISQPRLSGNQSEALLSWLRIEGGQRTLYYSSDAEGYNPSVSTILGLSREEFDLNLLSIFLYYFLLPFLPMAFNLHFLVLPFLAAFALYYFIKYFKSDLLFNKRYFTFISSLMFIIIGTFIRGDTGFLFFPETPPSGLLIPILISAFISVIIYFNNVEESSGLEFYVGFSMIIALFYWIAQINLVFQTFNYFL</sequence>
<keyword evidence="1" id="KW-0472">Membrane</keyword>
<protein>
    <submittedName>
        <fullName evidence="2">Uncharacterized protein</fullName>
    </submittedName>
</protein>
<feature type="transmembrane region" description="Helical" evidence="1">
    <location>
        <begin position="540"/>
        <end position="560"/>
    </location>
</feature>
<keyword evidence="3" id="KW-1185">Reference proteome</keyword>
<comment type="caution">
    <text evidence="2">The sequence shown here is derived from an EMBL/GenBank/DDBJ whole genome shotgun (WGS) entry which is preliminary data.</text>
</comment>